<dbReference type="EMBL" id="JAAIUW010000008">
    <property type="protein sequence ID" value="KAF7818698.1"/>
    <property type="molecule type" value="Genomic_DNA"/>
</dbReference>
<accession>A0A834TAR8</accession>
<dbReference type="InterPro" id="IPR050295">
    <property type="entry name" value="Plant_2OG-oxidoreductases"/>
</dbReference>
<keyword evidence="2" id="KW-0847">Vitamin C</keyword>
<feature type="domain" description="Non-haem dioxygenase N-terminal" evidence="4">
    <location>
        <begin position="82"/>
        <end position="151"/>
    </location>
</feature>
<dbReference type="Pfam" id="PF14226">
    <property type="entry name" value="DIOX_N"/>
    <property type="match status" value="1"/>
</dbReference>
<keyword evidence="1" id="KW-0479">Metal-binding</keyword>
<protein>
    <submittedName>
        <fullName evidence="5">Protein DMR6-LIKE OXYGENASE 1-like</fullName>
    </submittedName>
</protein>
<evidence type="ECO:0000256" key="1">
    <source>
        <dbReference type="ARBA" id="ARBA00022723"/>
    </source>
</evidence>
<organism evidence="5 6">
    <name type="scientific">Senna tora</name>
    <dbReference type="NCBI Taxonomy" id="362788"/>
    <lineage>
        <taxon>Eukaryota</taxon>
        <taxon>Viridiplantae</taxon>
        <taxon>Streptophyta</taxon>
        <taxon>Embryophyta</taxon>
        <taxon>Tracheophyta</taxon>
        <taxon>Spermatophyta</taxon>
        <taxon>Magnoliopsida</taxon>
        <taxon>eudicotyledons</taxon>
        <taxon>Gunneridae</taxon>
        <taxon>Pentapetalae</taxon>
        <taxon>rosids</taxon>
        <taxon>fabids</taxon>
        <taxon>Fabales</taxon>
        <taxon>Fabaceae</taxon>
        <taxon>Caesalpinioideae</taxon>
        <taxon>Cassia clade</taxon>
        <taxon>Senna</taxon>
    </lineage>
</organism>
<dbReference type="GO" id="GO:0046872">
    <property type="term" value="F:metal ion binding"/>
    <property type="evidence" value="ECO:0007669"/>
    <property type="project" value="UniProtKB-KW"/>
</dbReference>
<reference evidence="5" key="1">
    <citation type="submission" date="2020-09" db="EMBL/GenBank/DDBJ databases">
        <title>Genome-Enabled Discovery of Anthraquinone Biosynthesis in Senna tora.</title>
        <authorList>
            <person name="Kang S.-H."/>
            <person name="Pandey R.P."/>
            <person name="Lee C.-M."/>
            <person name="Sim J.-S."/>
            <person name="Jeong J.-T."/>
            <person name="Choi B.-S."/>
            <person name="Jung M."/>
            <person name="Ginzburg D."/>
            <person name="Zhao K."/>
            <person name="Won S.Y."/>
            <person name="Oh T.-J."/>
            <person name="Yu Y."/>
            <person name="Kim N.-H."/>
            <person name="Lee O.R."/>
            <person name="Lee T.-H."/>
            <person name="Bashyal P."/>
            <person name="Kim T.-S."/>
            <person name="Lee W.-H."/>
            <person name="Kawkins C."/>
            <person name="Kim C.-K."/>
            <person name="Kim J.S."/>
            <person name="Ahn B.O."/>
            <person name="Rhee S.Y."/>
            <person name="Sohng J.K."/>
        </authorList>
    </citation>
    <scope>NUCLEOTIDE SEQUENCE</scope>
    <source>
        <tissue evidence="5">Leaf</tissue>
    </source>
</reference>
<keyword evidence="6" id="KW-1185">Reference proteome</keyword>
<evidence type="ECO:0000313" key="5">
    <source>
        <dbReference type="EMBL" id="KAF7818698.1"/>
    </source>
</evidence>
<dbReference type="InterPro" id="IPR027443">
    <property type="entry name" value="IPNS-like_sf"/>
</dbReference>
<dbReference type="PANTHER" id="PTHR47991">
    <property type="entry name" value="OXOGLUTARATE/IRON-DEPENDENT DIOXYGENASE"/>
    <property type="match status" value="1"/>
</dbReference>
<evidence type="ECO:0000313" key="6">
    <source>
        <dbReference type="Proteomes" id="UP000634136"/>
    </source>
</evidence>
<gene>
    <name evidence="5" type="ORF">G2W53_024153</name>
</gene>
<dbReference type="InterPro" id="IPR026992">
    <property type="entry name" value="DIOX_N"/>
</dbReference>
<dbReference type="GO" id="GO:0031418">
    <property type="term" value="F:L-ascorbic acid binding"/>
    <property type="evidence" value="ECO:0007669"/>
    <property type="project" value="UniProtKB-KW"/>
</dbReference>
<dbReference type="OrthoDB" id="288590at2759"/>
<name>A0A834TAR8_9FABA</name>
<dbReference type="SUPFAM" id="SSF51197">
    <property type="entry name" value="Clavaminate synthase-like"/>
    <property type="match status" value="1"/>
</dbReference>
<evidence type="ECO:0000256" key="3">
    <source>
        <dbReference type="ARBA" id="ARBA00023004"/>
    </source>
</evidence>
<comment type="caution">
    <text evidence="5">The sequence shown here is derived from an EMBL/GenBank/DDBJ whole genome shotgun (WGS) entry which is preliminary data.</text>
</comment>
<sequence>MSICERKDEETAIPESQYQKGVKQLYENGIHRVPNKYILPPSERPNITTTNIQHPSFSNKHNNTLQLPIIDFADLLGPKRPQVVNHGIEENVISKMIDVSGRFFDLGFDERSKYMTSDMRAPVRYGTSFSQTRDKVLCWRDFLKLQCHPLPDFLPYWPHSPHDLRNGKYKSVVHRVLVNGVKSRISVASLHSVGFNSIVRPSPKLIDEMNPKRYKDTDFGSFLEYISTREPKTKDFLHSRKLTS</sequence>
<evidence type="ECO:0000256" key="2">
    <source>
        <dbReference type="ARBA" id="ARBA00022896"/>
    </source>
</evidence>
<dbReference type="Gene3D" id="2.60.120.330">
    <property type="entry name" value="B-lactam Antibiotic, Isopenicillin N Synthase, Chain"/>
    <property type="match status" value="2"/>
</dbReference>
<keyword evidence="3" id="KW-0408">Iron</keyword>
<dbReference type="Proteomes" id="UP000634136">
    <property type="component" value="Unassembled WGS sequence"/>
</dbReference>
<dbReference type="AlphaFoldDB" id="A0A834TAR8"/>
<proteinExistence type="predicted"/>
<evidence type="ECO:0000259" key="4">
    <source>
        <dbReference type="Pfam" id="PF14226"/>
    </source>
</evidence>